<protein>
    <submittedName>
        <fullName evidence="1">Uncharacterized protein</fullName>
    </submittedName>
</protein>
<dbReference type="RefSeq" id="WP_107288796.1">
    <property type="nucleotide sequence ID" value="NZ_PYNF01000002.1"/>
</dbReference>
<accession>A0A2T3KMR0</accession>
<gene>
    <name evidence="1" type="ORF">C9J27_03355</name>
</gene>
<dbReference type="AlphaFoldDB" id="A0A2T3KMR0"/>
<dbReference type="EMBL" id="PYNF01000002">
    <property type="protein sequence ID" value="PSV01068.1"/>
    <property type="molecule type" value="Genomic_DNA"/>
</dbReference>
<sequence>MAEYKVVGQKRVELRPRQCFCCWGFTDSDDKIAIVSTPVYMTGEFVCSICLLDPEIDKCKEDVFDTIQRRQNIQFKVNLARFAASKGLTENYFDRHSLKDAKSKEFRLLVDACLADLWASVRSFYSKKTDGTLAVDMEAFCNSITEMENSGFSVIAYPLKNPELLKNAVSSRSRFNGLVGKKKKRQPSGNNVTRKTLVVDNVTSEVITERKNFEFTKLMATFKNEIDGSLDTSTSEISYNINPRVYFRKSDDSHNGKVFVNLAFLRKDGSSPNFKSNSAIELECPLEYDFSRAKRDAAYAESRMIEIKSDVGEKISKAFKGSFDGTSYLPIHNRGGFADRLSAMFGTDNVNIKMKQAEVIPVAFAIKAMEEQGYMEKSHVHTPKIDSTGQNVLKLPDGMEVRTTELSRAQKGYWSKRTPDQWLAQNRAGIFGRTREFLTYVLSSKIGDTPMVSFPSAVDGYMENVEAMSKTVDLLTEDVKRYLRLVGLKSTSFSGDLDKMSIRPRRPCRTYSDNIDIADYMLSRGITKDVMDYVMSTGRVYYGTLENNVTGAFFDCGKFGFSYEDKKNRPISVQRFLKKRDGSVTKLFLANALANGSAHEISTTGTENNIVLTEAIVDAYSYLSLVNMTGGDITDYRLCSLNSANYTHEWFSGSFGVCPPKDGVDYGLLVDIQKEYVSDFDFSSYFSDAFTYVSDDGVKSFEQIEFIHDGTAISDKSLSLLVKMAEVGGVSDRISVIKDEQRLSGHYANSDIIVFDKTNVYSSLTSNGIEFNQSEGCFVKFNNIEKLTPIETEVQRLKARSRIIDKVGHAKFILAYDNDTAGVSKSIDVFNLLSYLEIPVSVAMVPFESKNDNSISHSNALERVKNMGADINLGFNEHTLLNDVNDILKKYTKLVEAGNAAGAKTLAESFLSQANDGIKANQDKLSDMDLITTELQTLTKVIRLENSQLFNMVKELGIASSSKREAEAKGNKHQAASYRDVQVALYKNIRAELNALSSTTAYHVKTDKNFKEYATLESTAKDKVQHRLRAQG</sequence>
<dbReference type="Proteomes" id="UP000241426">
    <property type="component" value="Unassembled WGS sequence"/>
</dbReference>
<evidence type="ECO:0000313" key="2">
    <source>
        <dbReference type="Proteomes" id="UP000241426"/>
    </source>
</evidence>
<evidence type="ECO:0000313" key="1">
    <source>
        <dbReference type="EMBL" id="PSV01068.1"/>
    </source>
</evidence>
<comment type="caution">
    <text evidence="1">The sequence shown here is derived from an EMBL/GenBank/DDBJ whole genome shotgun (WGS) entry which is preliminary data.</text>
</comment>
<name>A0A2T3KMR0_9GAMM</name>
<organism evidence="1 2">
    <name type="scientific">Photobacterium kishitanii</name>
    <dbReference type="NCBI Taxonomy" id="318456"/>
    <lineage>
        <taxon>Bacteria</taxon>
        <taxon>Pseudomonadati</taxon>
        <taxon>Pseudomonadota</taxon>
        <taxon>Gammaproteobacteria</taxon>
        <taxon>Vibrionales</taxon>
        <taxon>Vibrionaceae</taxon>
        <taxon>Photobacterium</taxon>
    </lineage>
</organism>
<reference evidence="1 2" key="1">
    <citation type="submission" date="2018-01" db="EMBL/GenBank/DDBJ databases">
        <title>Whole genome sequencing of Histamine producing bacteria.</title>
        <authorList>
            <person name="Butler K."/>
        </authorList>
    </citation>
    <scope>NUCLEOTIDE SEQUENCE [LARGE SCALE GENOMIC DNA]</scope>
    <source>
        <strain evidence="1 2">FS-7.2</strain>
    </source>
</reference>
<proteinExistence type="predicted"/>